<accession>A0A1H3SLX5</accession>
<evidence type="ECO:0000313" key="2">
    <source>
        <dbReference type="Proteomes" id="UP000199515"/>
    </source>
</evidence>
<reference evidence="1 2" key="1">
    <citation type="submission" date="2016-10" db="EMBL/GenBank/DDBJ databases">
        <authorList>
            <person name="de Groot N.N."/>
        </authorList>
    </citation>
    <scope>NUCLEOTIDE SEQUENCE [LARGE SCALE GENOMIC DNA]</scope>
    <source>
        <strain evidence="1 2">CPCC 202699</strain>
    </source>
</reference>
<dbReference type="SUPFAM" id="SSF56112">
    <property type="entry name" value="Protein kinase-like (PK-like)"/>
    <property type="match status" value="1"/>
</dbReference>
<sequence length="267" mass="28997">MAVVVRHQSPPEHVCSAFGAHPAELEPLPGGTVWRCGDIVVKPVADKSRAVWSARALEQIDAPGLRIARPVRASDGRWIVAGWAANKYVPGTPEHRADETVLAAVKLHQATARLSRPSFLATRDDPEGIADRVAWGELEVPLEETRGGRWFEVLAGARRPVKLPDQVVHGDLLASVVYSGKAAPGIVDFVPYYRPAEWGAAVVAVDAIAWGGADIQLLHRWAHLPEWPQLLLRAILFRLAAHALNPRSTRAALDGLRAAAREVSELV</sequence>
<dbReference type="EMBL" id="FNON01000014">
    <property type="protein sequence ID" value="SDZ38678.1"/>
    <property type="molecule type" value="Genomic_DNA"/>
</dbReference>
<dbReference type="STRING" id="589385.SAMN05421504_114102"/>
<keyword evidence="2" id="KW-1185">Reference proteome</keyword>
<dbReference type="NCBIfam" id="TIGR02569">
    <property type="entry name" value="TIGR02569_actnb"/>
    <property type="match status" value="1"/>
</dbReference>
<protein>
    <submittedName>
        <fullName evidence="1">TIGR02569 family protein</fullName>
    </submittedName>
</protein>
<dbReference type="InterPro" id="IPR013402">
    <property type="entry name" value="CHP02569"/>
</dbReference>
<dbReference type="InterPro" id="IPR011009">
    <property type="entry name" value="Kinase-like_dom_sf"/>
</dbReference>
<dbReference type="Proteomes" id="UP000199515">
    <property type="component" value="Unassembled WGS sequence"/>
</dbReference>
<evidence type="ECO:0000313" key="1">
    <source>
        <dbReference type="EMBL" id="SDZ38678.1"/>
    </source>
</evidence>
<name>A0A1H3SLX5_9PSEU</name>
<gene>
    <name evidence="1" type="ORF">SAMN05421504_114102</name>
</gene>
<proteinExistence type="predicted"/>
<dbReference type="AlphaFoldDB" id="A0A1H3SLX5"/>
<organism evidence="1 2">
    <name type="scientific">Amycolatopsis xylanica</name>
    <dbReference type="NCBI Taxonomy" id="589385"/>
    <lineage>
        <taxon>Bacteria</taxon>
        <taxon>Bacillati</taxon>
        <taxon>Actinomycetota</taxon>
        <taxon>Actinomycetes</taxon>
        <taxon>Pseudonocardiales</taxon>
        <taxon>Pseudonocardiaceae</taxon>
        <taxon>Amycolatopsis</taxon>
    </lineage>
</organism>